<sequence length="534" mass="59435">MHIGRQALLHPPFSSLTMSWFEDNRLLLLLLPISFVSIGLLRRLLTNRSLPPGPPGLPLIGNVLSLDPAEPWKTYAKWGAKYGDIFYYRIFSQEVVVINSEEIAKDLLERRSSNYSDRPFFPVRIPFGWANHFGWMPYGSEWRLARRFFLQSFHAEAALSFRPMQLRKTHTLLQSLLATPESYFDHLAIFAGSIIMAANYDYDMKSTDDPMFPIIERGLVGLQYLTPETTLVLDAFPFLLRLPGWFPGTDLKRKAALSSEYASRMIETPLSYALEKINTGTAAPCLTSDLMNRKKSDGVTPEADYDLAVKQASWSAFVGGAETTSSALLNFILAMVLFPNVQKRARAEIEAVVGVDRLPTFGDQPALPYIEAVVRECLRWAPVLPLGVAHAAINSDVYEGYHIPRGATVIANLWAMAYDEAVYPNPAEFRPERFLDVHGQLISAEGPSYPFGFGRRTCPGRSTGEASIWAGVASLVAVFEFSKAKDAHGDDVDFEPSYTSGVTRHPNPFPCCIRPRSGVDAGVLERLIANSAMV</sequence>
<keyword evidence="2" id="KW-1185">Reference proteome</keyword>
<comment type="caution">
    <text evidence="1">The sequence shown here is derived from an EMBL/GenBank/DDBJ whole genome shotgun (WGS) entry which is preliminary data.</text>
</comment>
<accession>A0ACB7ZWR9</accession>
<proteinExistence type="predicted"/>
<evidence type="ECO:0000313" key="1">
    <source>
        <dbReference type="EMBL" id="KAH7904798.1"/>
    </source>
</evidence>
<dbReference type="Proteomes" id="UP000790377">
    <property type="component" value="Unassembled WGS sequence"/>
</dbReference>
<organism evidence="1 2">
    <name type="scientific">Hygrophoropsis aurantiaca</name>
    <dbReference type="NCBI Taxonomy" id="72124"/>
    <lineage>
        <taxon>Eukaryota</taxon>
        <taxon>Fungi</taxon>
        <taxon>Dikarya</taxon>
        <taxon>Basidiomycota</taxon>
        <taxon>Agaricomycotina</taxon>
        <taxon>Agaricomycetes</taxon>
        <taxon>Agaricomycetidae</taxon>
        <taxon>Boletales</taxon>
        <taxon>Coniophorineae</taxon>
        <taxon>Hygrophoropsidaceae</taxon>
        <taxon>Hygrophoropsis</taxon>
    </lineage>
</organism>
<gene>
    <name evidence="1" type="ORF">BJ138DRAFT_1130816</name>
</gene>
<protein>
    <submittedName>
        <fullName evidence="1">Cytochrome P450</fullName>
    </submittedName>
</protein>
<evidence type="ECO:0000313" key="2">
    <source>
        <dbReference type="Proteomes" id="UP000790377"/>
    </source>
</evidence>
<name>A0ACB7ZWR9_9AGAM</name>
<dbReference type="EMBL" id="MU268359">
    <property type="protein sequence ID" value="KAH7904798.1"/>
    <property type="molecule type" value="Genomic_DNA"/>
</dbReference>
<reference evidence="1" key="1">
    <citation type="journal article" date="2021" name="New Phytol.">
        <title>Evolutionary innovations through gain and loss of genes in the ectomycorrhizal Boletales.</title>
        <authorList>
            <person name="Wu G."/>
            <person name="Miyauchi S."/>
            <person name="Morin E."/>
            <person name="Kuo A."/>
            <person name="Drula E."/>
            <person name="Varga T."/>
            <person name="Kohler A."/>
            <person name="Feng B."/>
            <person name="Cao Y."/>
            <person name="Lipzen A."/>
            <person name="Daum C."/>
            <person name="Hundley H."/>
            <person name="Pangilinan J."/>
            <person name="Johnson J."/>
            <person name="Barry K."/>
            <person name="LaButti K."/>
            <person name="Ng V."/>
            <person name="Ahrendt S."/>
            <person name="Min B."/>
            <person name="Choi I.G."/>
            <person name="Park H."/>
            <person name="Plett J.M."/>
            <person name="Magnuson J."/>
            <person name="Spatafora J.W."/>
            <person name="Nagy L.G."/>
            <person name="Henrissat B."/>
            <person name="Grigoriev I.V."/>
            <person name="Yang Z.L."/>
            <person name="Xu J."/>
            <person name="Martin F.M."/>
        </authorList>
    </citation>
    <scope>NUCLEOTIDE SEQUENCE</scope>
    <source>
        <strain evidence="1">ATCC 28755</strain>
    </source>
</reference>